<name>A0A511HP70_9BACT</name>
<dbReference type="EMBL" id="BJVY01000071">
    <property type="protein sequence ID" value="GEL75386.1"/>
    <property type="molecule type" value="Genomic_DNA"/>
</dbReference>
<evidence type="ECO:0000313" key="4">
    <source>
        <dbReference type="Proteomes" id="UP000321224"/>
    </source>
</evidence>
<gene>
    <name evidence="1" type="ORF">MVI01_71700</name>
    <name evidence="2" type="ORF">SAMN04488504_109300</name>
</gene>
<reference evidence="2 3" key="1">
    <citation type="submission" date="2016-10" db="EMBL/GenBank/DDBJ databases">
        <authorList>
            <person name="Varghese N."/>
            <person name="Submissions S."/>
        </authorList>
    </citation>
    <scope>NUCLEOTIDE SEQUENCE [LARGE SCALE GENOMIC DNA]</scope>
    <source>
        <strain evidence="2 3">DSM 2260</strain>
    </source>
</reference>
<dbReference type="RefSeq" id="WP_090492064.1">
    <property type="nucleotide sequence ID" value="NZ_BJVY01000071.1"/>
</dbReference>
<dbReference type="EMBL" id="FNAJ01000009">
    <property type="protein sequence ID" value="SDE65695.1"/>
    <property type="molecule type" value="Genomic_DNA"/>
</dbReference>
<proteinExistence type="predicted"/>
<accession>A0A511HP70</accession>
<dbReference type="AlphaFoldDB" id="A0A511HP70"/>
<evidence type="ECO:0000313" key="2">
    <source>
        <dbReference type="EMBL" id="SDE65695.1"/>
    </source>
</evidence>
<dbReference type="Proteomes" id="UP000198717">
    <property type="component" value="Unassembled WGS sequence"/>
</dbReference>
<reference evidence="1 4" key="2">
    <citation type="submission" date="2019-07" db="EMBL/GenBank/DDBJ databases">
        <title>Whole genome shotgun sequence of Myxococcus virescens NBRC 100334.</title>
        <authorList>
            <person name="Hosoyama A."/>
            <person name="Uohara A."/>
            <person name="Ohji S."/>
            <person name="Ichikawa N."/>
        </authorList>
    </citation>
    <scope>NUCLEOTIDE SEQUENCE [LARGE SCALE GENOMIC DNA]</scope>
    <source>
        <strain evidence="1 4">NBRC 100334</strain>
    </source>
</reference>
<comment type="caution">
    <text evidence="1">The sequence shown here is derived from an EMBL/GenBank/DDBJ whole genome shotgun (WGS) entry which is preliminary data.</text>
</comment>
<evidence type="ECO:0000313" key="1">
    <source>
        <dbReference type="EMBL" id="GEL75386.1"/>
    </source>
</evidence>
<dbReference type="Proteomes" id="UP000321224">
    <property type="component" value="Unassembled WGS sequence"/>
</dbReference>
<organism evidence="1 4">
    <name type="scientific">Myxococcus virescens</name>
    <dbReference type="NCBI Taxonomy" id="83456"/>
    <lineage>
        <taxon>Bacteria</taxon>
        <taxon>Pseudomonadati</taxon>
        <taxon>Myxococcota</taxon>
        <taxon>Myxococcia</taxon>
        <taxon>Myxococcales</taxon>
        <taxon>Cystobacterineae</taxon>
        <taxon>Myxococcaceae</taxon>
        <taxon>Myxococcus</taxon>
    </lineage>
</organism>
<keyword evidence="3" id="KW-1185">Reference proteome</keyword>
<evidence type="ECO:0000313" key="3">
    <source>
        <dbReference type="Proteomes" id="UP000198717"/>
    </source>
</evidence>
<sequence length="225" mass="24667">MTKSAKQQQKKHVYRHAVREPPPDYRNHPTSEGLVWSLMYGKDGTAVYTHEKAPRATVTTATLLRDWCHVGIQERGSGGFYPRDAVAVRGREGHAVVTSIDMFTGALVLESLPPGFRLDAGDVLELAVLEPKTLKQTSHVNTAPITKDNPALIAYVTLMMVDDMRVRANALEASASALVQEHGRLPPNVPIPDALMHEVADAIGKTMMDIERRIEAEATNTQVPA</sequence>
<protein>
    <submittedName>
        <fullName evidence="1">Uncharacterized protein</fullName>
    </submittedName>
</protein>